<sequence length="44" mass="4770">MELGRDLNVNATIAPLYYLVHSITLTQKSALVSMPHGDSITPTT</sequence>
<dbReference type="EMBL" id="LS974620">
    <property type="protein sequence ID" value="CAG7906170.1"/>
    <property type="molecule type" value="Genomic_DNA"/>
</dbReference>
<evidence type="ECO:0000313" key="2">
    <source>
        <dbReference type="Proteomes" id="UP000694005"/>
    </source>
</evidence>
<dbReference type="AlphaFoldDB" id="A0A8D9HVD5"/>
<dbReference type="Proteomes" id="UP000694005">
    <property type="component" value="Chromosome A04"/>
</dbReference>
<organism evidence="1 2">
    <name type="scientific">Brassica campestris</name>
    <name type="common">Field mustard</name>
    <dbReference type="NCBI Taxonomy" id="3711"/>
    <lineage>
        <taxon>Eukaryota</taxon>
        <taxon>Viridiplantae</taxon>
        <taxon>Streptophyta</taxon>
        <taxon>Embryophyta</taxon>
        <taxon>Tracheophyta</taxon>
        <taxon>Spermatophyta</taxon>
        <taxon>Magnoliopsida</taxon>
        <taxon>eudicotyledons</taxon>
        <taxon>Gunneridae</taxon>
        <taxon>Pentapetalae</taxon>
        <taxon>rosids</taxon>
        <taxon>malvids</taxon>
        <taxon>Brassicales</taxon>
        <taxon>Brassicaceae</taxon>
        <taxon>Brassiceae</taxon>
        <taxon>Brassica</taxon>
    </lineage>
</organism>
<evidence type="ECO:0000313" key="1">
    <source>
        <dbReference type="EMBL" id="CAG7906170.1"/>
    </source>
</evidence>
<reference evidence="1 2" key="1">
    <citation type="submission" date="2021-07" db="EMBL/GenBank/DDBJ databases">
        <authorList>
            <consortium name="Genoscope - CEA"/>
            <person name="William W."/>
        </authorList>
    </citation>
    <scope>NUCLEOTIDE SEQUENCE [LARGE SCALE GENOMIC DNA]</scope>
</reference>
<name>A0A8D9HVD5_BRACM</name>
<gene>
    <name evidence="1" type="ORF">BRAPAZ1V2_A04P10710.2</name>
</gene>
<accession>A0A8D9HVD5</accession>
<protein>
    <submittedName>
        <fullName evidence="1">Uncharacterized protein</fullName>
    </submittedName>
</protein>
<dbReference type="Gramene" id="A04p10710.2_BraZ1">
    <property type="protein sequence ID" value="A04p10710.2_BraZ1.CDS"/>
    <property type="gene ID" value="A04g10710.2_BraZ1"/>
</dbReference>
<proteinExistence type="predicted"/>